<dbReference type="InterPro" id="IPR044824">
    <property type="entry name" value="MAIN-like"/>
</dbReference>
<keyword evidence="4" id="KW-1185">Reference proteome</keyword>
<dbReference type="Pfam" id="PF10536">
    <property type="entry name" value="PMD"/>
    <property type="match status" value="1"/>
</dbReference>
<evidence type="ECO:0000313" key="3">
    <source>
        <dbReference type="EMBL" id="KAK5794511.1"/>
    </source>
</evidence>
<dbReference type="PANTHER" id="PTHR46033">
    <property type="entry name" value="PROTEIN MAIN-LIKE 2"/>
    <property type="match status" value="1"/>
</dbReference>
<sequence>MALIVGKDMATGSFAKTFAEINLDDDNQDSMPIDWDNEEIEEFQWTPYEDPTIRAVIPDEYLQNPNAWHVKVPLVNFAILEMHQSDRVLRQFGFRQPIPVTPEVLDDHHKIDLRQLHTDWPRFWSHYIQMWKDRYDYIPTQEPIIVPELAYKKGRRRRPINSAHTITRPSNRTTQSPGPTVQPSTPTAQPLQMMPGGSSSQHPQPESSPEQAQPPPEAGQRRNPTCNRRGPPCGTESDRHGH</sequence>
<feature type="domain" description="Aminotransferase-like plant mobile" evidence="2">
    <location>
        <begin position="35"/>
        <end position="137"/>
    </location>
</feature>
<feature type="compositionally biased region" description="Polar residues" evidence="1">
    <location>
        <begin position="162"/>
        <end position="190"/>
    </location>
</feature>
<protein>
    <recommendedName>
        <fullName evidence="2">Aminotransferase-like plant mobile domain-containing protein</fullName>
    </recommendedName>
</protein>
<evidence type="ECO:0000256" key="1">
    <source>
        <dbReference type="SAM" id="MobiDB-lite"/>
    </source>
</evidence>
<proteinExistence type="predicted"/>
<dbReference type="EMBL" id="JARKNE010000010">
    <property type="protein sequence ID" value="KAK5794511.1"/>
    <property type="molecule type" value="Genomic_DNA"/>
</dbReference>
<name>A0ABR0NIS2_GOSAR</name>
<organism evidence="3 4">
    <name type="scientific">Gossypium arboreum</name>
    <name type="common">Tree cotton</name>
    <name type="synonym">Gossypium nanking</name>
    <dbReference type="NCBI Taxonomy" id="29729"/>
    <lineage>
        <taxon>Eukaryota</taxon>
        <taxon>Viridiplantae</taxon>
        <taxon>Streptophyta</taxon>
        <taxon>Embryophyta</taxon>
        <taxon>Tracheophyta</taxon>
        <taxon>Spermatophyta</taxon>
        <taxon>Magnoliopsida</taxon>
        <taxon>eudicotyledons</taxon>
        <taxon>Gunneridae</taxon>
        <taxon>Pentapetalae</taxon>
        <taxon>rosids</taxon>
        <taxon>malvids</taxon>
        <taxon>Malvales</taxon>
        <taxon>Malvaceae</taxon>
        <taxon>Malvoideae</taxon>
        <taxon>Gossypium</taxon>
    </lineage>
</organism>
<accession>A0ABR0NIS2</accession>
<feature type="compositionally biased region" description="Low complexity" evidence="1">
    <location>
        <begin position="195"/>
        <end position="211"/>
    </location>
</feature>
<evidence type="ECO:0000313" key="4">
    <source>
        <dbReference type="Proteomes" id="UP001358586"/>
    </source>
</evidence>
<gene>
    <name evidence="3" type="ORF">PVK06_035742</name>
</gene>
<comment type="caution">
    <text evidence="3">The sequence shown here is derived from an EMBL/GenBank/DDBJ whole genome shotgun (WGS) entry which is preliminary data.</text>
</comment>
<dbReference type="InterPro" id="IPR019557">
    <property type="entry name" value="AminoTfrase-like_pln_mobile"/>
</dbReference>
<dbReference type="PANTHER" id="PTHR46033:SF8">
    <property type="entry name" value="PROTEIN MAINTENANCE OF MERISTEMS-LIKE"/>
    <property type="match status" value="1"/>
</dbReference>
<evidence type="ECO:0000259" key="2">
    <source>
        <dbReference type="Pfam" id="PF10536"/>
    </source>
</evidence>
<reference evidence="3 4" key="1">
    <citation type="submission" date="2023-03" db="EMBL/GenBank/DDBJ databases">
        <title>WGS of Gossypium arboreum.</title>
        <authorList>
            <person name="Yu D."/>
        </authorList>
    </citation>
    <scope>NUCLEOTIDE SEQUENCE [LARGE SCALE GENOMIC DNA]</scope>
    <source>
        <tissue evidence="3">Leaf</tissue>
    </source>
</reference>
<dbReference type="Proteomes" id="UP001358586">
    <property type="component" value="Chromosome 10"/>
</dbReference>
<feature type="region of interest" description="Disordered" evidence="1">
    <location>
        <begin position="155"/>
        <end position="242"/>
    </location>
</feature>